<evidence type="ECO:0000256" key="3">
    <source>
        <dbReference type="ARBA" id="ARBA00022989"/>
    </source>
</evidence>
<feature type="transmembrane region" description="Helical" evidence="5">
    <location>
        <begin position="265"/>
        <end position="293"/>
    </location>
</feature>
<evidence type="ECO:0000313" key="7">
    <source>
        <dbReference type="EMBL" id="AYQ74984.1"/>
    </source>
</evidence>
<dbReference type="RefSeq" id="WP_123043064.1">
    <property type="nucleotide sequence ID" value="NZ_CP033433.1"/>
</dbReference>
<keyword evidence="4 5" id="KW-0472">Membrane</keyword>
<keyword evidence="8" id="KW-1185">Reference proteome</keyword>
<reference evidence="7 8" key="1">
    <citation type="submission" date="2018-10" db="EMBL/GenBank/DDBJ databases">
        <title>Genome Sequence of Cohnella sp.</title>
        <authorList>
            <person name="Srinivasan S."/>
            <person name="Kim M.K."/>
        </authorList>
    </citation>
    <scope>NUCLEOTIDE SEQUENCE [LARGE SCALE GENOMIC DNA]</scope>
    <source>
        <strain evidence="7 8">18JY8-7</strain>
    </source>
</reference>
<dbReference type="EMBL" id="CP033433">
    <property type="protein sequence ID" value="AYQ74984.1"/>
    <property type="molecule type" value="Genomic_DNA"/>
</dbReference>
<sequence length="392" mass="42522">MKTAILTYLKKPQTIIAVVVALMAQMIFCAVWMTAYDGVLDRVDRLKIAIINEDGEFGSNLEKQLQHDLPFEVAPLTAEQATDGLLKRDVHLILTIPETFDQALATPGTQAKLGFTLNESNPQLTKSVMQSAIGQITEQVNRNAAMQGTEVVLEKMQMPADQASQTAQGLVGKVTSDLKALNPVDGMHNQMVPMMLVLASYVGAMMMAMNIHQVSESIGSALSKKQHFAFRSFIIVVAAALISIAGSSFIAALGGQMDSGFGLFWLFHFLTLLTFMFFAQMFLVVFGMAGMFLNMAMLSMQLVTSGTIVPRQMLNGFYQTLGHFLPATYSVEGIMNLQFGGIHTYRDVLLLLATLFCSLAITAVVTAIKKQPAPEKTAIPAPAPNLAELSAS</sequence>
<dbReference type="GO" id="GO:0140359">
    <property type="term" value="F:ABC-type transporter activity"/>
    <property type="evidence" value="ECO:0007669"/>
    <property type="project" value="InterPro"/>
</dbReference>
<dbReference type="GO" id="GO:0016020">
    <property type="term" value="C:membrane"/>
    <property type="evidence" value="ECO:0007669"/>
    <property type="project" value="UniProtKB-SubCell"/>
</dbReference>
<keyword evidence="2 5" id="KW-0812">Transmembrane</keyword>
<feature type="transmembrane region" description="Helical" evidence="5">
    <location>
        <begin position="12"/>
        <end position="35"/>
    </location>
</feature>
<dbReference type="Proteomes" id="UP000269097">
    <property type="component" value="Chromosome"/>
</dbReference>
<dbReference type="Gene3D" id="3.40.1710.10">
    <property type="entry name" value="abc type-2 transporter like domain"/>
    <property type="match status" value="1"/>
</dbReference>
<dbReference type="InterPro" id="IPR051328">
    <property type="entry name" value="T7SS_ABC-Transporter"/>
</dbReference>
<name>A0A3G3K396_9BACL</name>
<feature type="transmembrane region" description="Helical" evidence="5">
    <location>
        <begin position="191"/>
        <end position="211"/>
    </location>
</feature>
<proteinExistence type="predicted"/>
<evidence type="ECO:0000313" key="8">
    <source>
        <dbReference type="Proteomes" id="UP000269097"/>
    </source>
</evidence>
<evidence type="ECO:0000256" key="1">
    <source>
        <dbReference type="ARBA" id="ARBA00004141"/>
    </source>
</evidence>
<dbReference type="InterPro" id="IPR013525">
    <property type="entry name" value="ABC2_TM"/>
</dbReference>
<evidence type="ECO:0000256" key="4">
    <source>
        <dbReference type="ARBA" id="ARBA00023136"/>
    </source>
</evidence>
<feature type="transmembrane region" description="Helical" evidence="5">
    <location>
        <begin position="348"/>
        <end position="368"/>
    </location>
</feature>
<accession>A0A3G3K396</accession>
<dbReference type="KEGG" id="coh:EAV92_21950"/>
<dbReference type="AlphaFoldDB" id="A0A3G3K396"/>
<protein>
    <submittedName>
        <fullName evidence="7">DUF3533 domain-containing protein</fullName>
    </submittedName>
</protein>
<feature type="domain" description="ABC-2 type transporter transmembrane" evidence="6">
    <location>
        <begin position="19"/>
        <end position="363"/>
    </location>
</feature>
<organism evidence="7 8">
    <name type="scientific">Cohnella candidum</name>
    <dbReference type="NCBI Taxonomy" id="2674991"/>
    <lineage>
        <taxon>Bacteria</taxon>
        <taxon>Bacillati</taxon>
        <taxon>Bacillota</taxon>
        <taxon>Bacilli</taxon>
        <taxon>Bacillales</taxon>
        <taxon>Paenibacillaceae</taxon>
        <taxon>Cohnella</taxon>
    </lineage>
</organism>
<comment type="subcellular location">
    <subcellularLocation>
        <location evidence="1">Membrane</location>
        <topology evidence="1">Multi-pass membrane protein</topology>
    </subcellularLocation>
</comment>
<dbReference type="PANTHER" id="PTHR43077:SF5">
    <property type="entry name" value="PHAGE INFECTION PROTEIN"/>
    <property type="match status" value="1"/>
</dbReference>
<keyword evidence="3 5" id="KW-1133">Transmembrane helix</keyword>
<evidence type="ECO:0000256" key="2">
    <source>
        <dbReference type="ARBA" id="ARBA00022692"/>
    </source>
</evidence>
<evidence type="ECO:0000256" key="5">
    <source>
        <dbReference type="SAM" id="Phobius"/>
    </source>
</evidence>
<dbReference type="PANTHER" id="PTHR43077">
    <property type="entry name" value="TRANSPORT PERMEASE YVFS-RELATED"/>
    <property type="match status" value="1"/>
</dbReference>
<gene>
    <name evidence="7" type="ORF">EAV92_21950</name>
</gene>
<evidence type="ECO:0000259" key="6">
    <source>
        <dbReference type="Pfam" id="PF12698"/>
    </source>
</evidence>
<dbReference type="Pfam" id="PF12698">
    <property type="entry name" value="ABC2_membrane_3"/>
    <property type="match status" value="1"/>
</dbReference>
<feature type="transmembrane region" description="Helical" evidence="5">
    <location>
        <begin position="232"/>
        <end position="253"/>
    </location>
</feature>